<evidence type="ECO:0000313" key="1">
    <source>
        <dbReference type="EMBL" id="GLT16236.1"/>
    </source>
</evidence>
<dbReference type="Proteomes" id="UP001157138">
    <property type="component" value="Unassembled WGS sequence"/>
</dbReference>
<dbReference type="InterPro" id="IPR011010">
    <property type="entry name" value="DNA_brk_join_enz"/>
</dbReference>
<gene>
    <name evidence="1" type="ORF">GCM10007938_00120</name>
</gene>
<comment type="caution">
    <text evidence="1">The sequence shown here is derived from an EMBL/GenBank/DDBJ whole genome shotgun (WGS) entry which is preliminary data.</text>
</comment>
<dbReference type="SUPFAM" id="SSF56349">
    <property type="entry name" value="DNA breaking-rejoining enzymes"/>
    <property type="match status" value="1"/>
</dbReference>
<sequence>MLFSANTGMNLGQMLQLPWSGDHEVLKDKLGFKGIKYRAGKREVVFHISSTFYQTFKKFLLLRQYILDALNIHSYPLLFFKITFNQAEPLSMGIAGDLHRRLNVCFGFDLKITTRMWRAYKGDWLIRNTDVATTSIVLQNSPVTVLRHYSEGSKTRNDSQIGSFFDSYKAMIIDIHAKAKSTPVGQCIGSSPAAIGDTPIEPDCRTLEGCLFCKNYKVHPDIEDVHKLISFKYLLKESLILAHSEKHFNEKVLPVLNRVEQVLDVIKSNFNGNIGQLDNIERNVFDREILSEYWQMKLDTLIEIGVFS</sequence>
<accession>A0ABQ6ET69</accession>
<reference evidence="2" key="1">
    <citation type="journal article" date="2019" name="Int. J. Syst. Evol. Microbiol.">
        <title>The Global Catalogue of Microorganisms (GCM) 10K type strain sequencing project: providing services to taxonomists for standard genome sequencing and annotation.</title>
        <authorList>
            <consortium name="The Broad Institute Genomics Platform"/>
            <consortium name="The Broad Institute Genome Sequencing Center for Infectious Disease"/>
            <person name="Wu L."/>
            <person name="Ma J."/>
        </authorList>
    </citation>
    <scope>NUCLEOTIDE SEQUENCE [LARGE SCALE GENOMIC DNA]</scope>
    <source>
        <strain evidence="2">NBRC 108723</strain>
    </source>
</reference>
<organism evidence="1 2">
    <name type="scientific">Vibrio zhanjiangensis</name>
    <dbReference type="NCBI Taxonomy" id="1046128"/>
    <lineage>
        <taxon>Bacteria</taxon>
        <taxon>Pseudomonadati</taxon>
        <taxon>Pseudomonadota</taxon>
        <taxon>Gammaproteobacteria</taxon>
        <taxon>Vibrionales</taxon>
        <taxon>Vibrionaceae</taxon>
        <taxon>Vibrio</taxon>
    </lineage>
</organism>
<protein>
    <submittedName>
        <fullName evidence="1">Uncharacterized protein</fullName>
    </submittedName>
</protein>
<name>A0ABQ6ET69_9VIBR</name>
<keyword evidence="2" id="KW-1185">Reference proteome</keyword>
<evidence type="ECO:0000313" key="2">
    <source>
        <dbReference type="Proteomes" id="UP001157138"/>
    </source>
</evidence>
<proteinExistence type="predicted"/>
<dbReference type="EMBL" id="BSPW01000001">
    <property type="protein sequence ID" value="GLT16236.1"/>
    <property type="molecule type" value="Genomic_DNA"/>
</dbReference>